<name>A0A383DWD8_9ZZZZ</name>
<protein>
    <submittedName>
        <fullName evidence="1">Uncharacterized protein</fullName>
    </submittedName>
</protein>
<feature type="non-terminal residue" evidence="1">
    <location>
        <position position="76"/>
    </location>
</feature>
<proteinExistence type="predicted"/>
<organism evidence="1">
    <name type="scientific">marine metagenome</name>
    <dbReference type="NCBI Taxonomy" id="408172"/>
    <lineage>
        <taxon>unclassified sequences</taxon>
        <taxon>metagenomes</taxon>
        <taxon>ecological metagenomes</taxon>
    </lineage>
</organism>
<sequence length="76" mass="8073">MCGDGLGVGRIVEDFHGDIASVADFLQGFRDGFELHFTESGTTQVGIVRVEVGDVRAAFANDVGNSFLLVAHGLYV</sequence>
<evidence type="ECO:0000313" key="1">
    <source>
        <dbReference type="EMBL" id="SVE48525.1"/>
    </source>
</evidence>
<reference evidence="1" key="1">
    <citation type="submission" date="2018-05" db="EMBL/GenBank/DDBJ databases">
        <authorList>
            <person name="Lanie J.A."/>
            <person name="Ng W.-L."/>
            <person name="Kazmierczak K.M."/>
            <person name="Andrzejewski T.M."/>
            <person name="Davidsen T.M."/>
            <person name="Wayne K.J."/>
            <person name="Tettelin H."/>
            <person name="Glass J.I."/>
            <person name="Rusch D."/>
            <person name="Podicherti R."/>
            <person name="Tsui H.-C.T."/>
            <person name="Winkler M.E."/>
        </authorList>
    </citation>
    <scope>NUCLEOTIDE SEQUENCE</scope>
</reference>
<dbReference type="EMBL" id="UINC01220554">
    <property type="protein sequence ID" value="SVE48525.1"/>
    <property type="molecule type" value="Genomic_DNA"/>
</dbReference>
<dbReference type="AlphaFoldDB" id="A0A383DWD8"/>
<gene>
    <name evidence="1" type="ORF">METZ01_LOCUS501379</name>
</gene>
<accession>A0A383DWD8</accession>